<dbReference type="PANTHER" id="PTHR10161">
    <property type="entry name" value="TARTRATE-RESISTANT ACID PHOSPHATASE TYPE 5"/>
    <property type="match status" value="1"/>
</dbReference>
<evidence type="ECO:0008006" key="6">
    <source>
        <dbReference type="Google" id="ProtNLM"/>
    </source>
</evidence>
<comment type="caution">
    <text evidence="4">The sequence shown here is derived from an EMBL/GenBank/DDBJ whole genome shotgun (WGS) entry which is preliminary data.</text>
</comment>
<dbReference type="InterPro" id="IPR051558">
    <property type="entry name" value="Metallophosphoesterase_PAP"/>
</dbReference>
<proteinExistence type="predicted"/>
<evidence type="ECO:0000313" key="4">
    <source>
        <dbReference type="EMBL" id="TKR94341.1"/>
    </source>
</evidence>
<keyword evidence="1 3" id="KW-0732">Signal</keyword>
<dbReference type="GO" id="GO:0016787">
    <property type="term" value="F:hydrolase activity"/>
    <property type="evidence" value="ECO:0007669"/>
    <property type="project" value="UniProtKB-KW"/>
</dbReference>
<reference evidence="4 5" key="1">
    <citation type="journal article" date="2015" name="Genome Biol.">
        <title>Comparative genomics of Steinernema reveals deeply conserved gene regulatory networks.</title>
        <authorList>
            <person name="Dillman A.R."/>
            <person name="Macchietto M."/>
            <person name="Porter C.F."/>
            <person name="Rogers A."/>
            <person name="Williams B."/>
            <person name="Antoshechkin I."/>
            <person name="Lee M.M."/>
            <person name="Goodwin Z."/>
            <person name="Lu X."/>
            <person name="Lewis E.E."/>
            <person name="Goodrich-Blair H."/>
            <person name="Stock S.P."/>
            <person name="Adams B.J."/>
            <person name="Sternberg P.W."/>
            <person name="Mortazavi A."/>
        </authorList>
    </citation>
    <scope>NUCLEOTIDE SEQUENCE [LARGE SCALE GENOMIC DNA]</scope>
    <source>
        <strain evidence="4 5">ALL</strain>
    </source>
</reference>
<keyword evidence="2" id="KW-0378">Hydrolase</keyword>
<organism evidence="4 5">
    <name type="scientific">Steinernema carpocapsae</name>
    <name type="common">Entomopathogenic nematode</name>
    <dbReference type="NCBI Taxonomy" id="34508"/>
    <lineage>
        <taxon>Eukaryota</taxon>
        <taxon>Metazoa</taxon>
        <taxon>Ecdysozoa</taxon>
        <taxon>Nematoda</taxon>
        <taxon>Chromadorea</taxon>
        <taxon>Rhabditida</taxon>
        <taxon>Tylenchina</taxon>
        <taxon>Panagrolaimomorpha</taxon>
        <taxon>Strongyloidoidea</taxon>
        <taxon>Steinernematidae</taxon>
        <taxon>Steinernema</taxon>
    </lineage>
</organism>
<dbReference type="Gene3D" id="3.60.21.10">
    <property type="match status" value="1"/>
</dbReference>
<dbReference type="AlphaFoldDB" id="A0A4U5PDW6"/>
<evidence type="ECO:0000256" key="3">
    <source>
        <dbReference type="SAM" id="SignalP"/>
    </source>
</evidence>
<dbReference type="SUPFAM" id="SSF56300">
    <property type="entry name" value="Metallo-dependent phosphatases"/>
    <property type="match status" value="1"/>
</dbReference>
<dbReference type="EMBL" id="AZBU02000002">
    <property type="protein sequence ID" value="TKR94341.1"/>
    <property type="molecule type" value="Genomic_DNA"/>
</dbReference>
<dbReference type="STRING" id="34508.A0A4U5PDW6"/>
<feature type="chain" id="PRO_5020281463" description="Calcineurin-like phosphoesterase domain-containing protein" evidence="3">
    <location>
        <begin position="22"/>
        <end position="118"/>
    </location>
</feature>
<sequence length="118" mass="13349">MILRSALFISTFFLIFGASRSLHRANTPYQRVFCTQSLCERPESEELRFFLLGDTGGIPIYPYTTYAQKKVAGLMNDLAQVNPVDFVLNVGDNIYFNGVSDVFDHRFEVDGLILTLNS</sequence>
<evidence type="ECO:0000256" key="2">
    <source>
        <dbReference type="ARBA" id="ARBA00022801"/>
    </source>
</evidence>
<protein>
    <recommendedName>
        <fullName evidence="6">Calcineurin-like phosphoesterase domain-containing protein</fullName>
    </recommendedName>
</protein>
<gene>
    <name evidence="4" type="ORF">L596_008635</name>
</gene>
<evidence type="ECO:0000256" key="1">
    <source>
        <dbReference type="ARBA" id="ARBA00022729"/>
    </source>
</evidence>
<name>A0A4U5PDW6_STECR</name>
<dbReference type="OrthoDB" id="411211at2759"/>
<keyword evidence="5" id="KW-1185">Reference proteome</keyword>
<dbReference type="InterPro" id="IPR029052">
    <property type="entry name" value="Metallo-depent_PP-like"/>
</dbReference>
<accession>A0A4U5PDW6</accession>
<dbReference type="Proteomes" id="UP000298663">
    <property type="component" value="Unassembled WGS sequence"/>
</dbReference>
<feature type="signal peptide" evidence="3">
    <location>
        <begin position="1"/>
        <end position="21"/>
    </location>
</feature>
<evidence type="ECO:0000313" key="5">
    <source>
        <dbReference type="Proteomes" id="UP000298663"/>
    </source>
</evidence>
<dbReference type="PANTHER" id="PTHR10161:SF14">
    <property type="entry name" value="TARTRATE-RESISTANT ACID PHOSPHATASE TYPE 5"/>
    <property type="match status" value="1"/>
</dbReference>
<reference evidence="4 5" key="2">
    <citation type="journal article" date="2019" name="G3 (Bethesda)">
        <title>Hybrid Assembly of the Genome of the Entomopathogenic Nematode Steinernema carpocapsae Identifies the X-Chromosome.</title>
        <authorList>
            <person name="Serra L."/>
            <person name="Macchietto M."/>
            <person name="Macias-Munoz A."/>
            <person name="McGill C.J."/>
            <person name="Rodriguez I.M."/>
            <person name="Rodriguez B."/>
            <person name="Murad R."/>
            <person name="Mortazavi A."/>
        </authorList>
    </citation>
    <scope>NUCLEOTIDE SEQUENCE [LARGE SCALE GENOMIC DNA]</scope>
    <source>
        <strain evidence="4 5">ALL</strain>
    </source>
</reference>